<accession>A0A1I7ZNW1</accession>
<dbReference type="InterPro" id="IPR005178">
    <property type="entry name" value="Ostalpha/TMEM184C"/>
</dbReference>
<feature type="compositionally biased region" description="Polar residues" evidence="5">
    <location>
        <begin position="291"/>
        <end position="305"/>
    </location>
</feature>
<reference evidence="8" key="1">
    <citation type="submission" date="2016-11" db="UniProtKB">
        <authorList>
            <consortium name="WormBaseParasite"/>
        </authorList>
    </citation>
    <scope>IDENTIFICATION</scope>
</reference>
<dbReference type="WBParaSite" id="L893_g28309.t1">
    <property type="protein sequence ID" value="L893_g28309.t1"/>
    <property type="gene ID" value="L893_g28309"/>
</dbReference>
<feature type="transmembrane region" description="Helical" evidence="6">
    <location>
        <begin position="253"/>
        <end position="276"/>
    </location>
</feature>
<sequence length="351" mass="39954">MLYRIVTEESCPYAIALGFASTTTTVVVILALVHLYFVVKYITDETVRSDMYWIVLMCPITTLCGLIGMFVPRSATFLNAVALAYLMLCLFVMVTLMNSLFGGRQSLSAYLTERREVIRVNVFPICCCKCLPTFRPTETNLRRIEWTVFQTPLIRMCLEIMNMVVFLELNHRNHWWFQVSNVLGLSSMFLAFYGCYVMTPLGNVRLAQYKFKTIFRLVDIAQALFSFQKFFFDFLAAIGFFEEGPILPSLGKSQFITSSMLSWEMLLISIMATYLLRPSRNSVFDKYHKPNSATPTPQSGSTPQMTDLPPVRPPPCMKHSESDRLSLPAVSDSPSPFKKTRIAPSRDDSVI</sequence>
<comment type="subcellular location">
    <subcellularLocation>
        <location evidence="1">Membrane</location>
        <topology evidence="1">Multi-pass membrane protein</topology>
    </subcellularLocation>
</comment>
<evidence type="ECO:0000256" key="3">
    <source>
        <dbReference type="ARBA" id="ARBA00022989"/>
    </source>
</evidence>
<feature type="transmembrane region" description="Helical" evidence="6">
    <location>
        <begin position="12"/>
        <end position="39"/>
    </location>
</feature>
<dbReference type="PANTHER" id="PTHR23423">
    <property type="entry name" value="ORGANIC SOLUTE TRANSPORTER-RELATED"/>
    <property type="match status" value="1"/>
</dbReference>
<protein>
    <submittedName>
        <fullName evidence="8">Organic solute transporter alpha-like protein 3</fullName>
    </submittedName>
</protein>
<feature type="transmembrane region" description="Helical" evidence="6">
    <location>
        <begin position="175"/>
        <end position="196"/>
    </location>
</feature>
<feature type="transmembrane region" description="Helical" evidence="6">
    <location>
        <begin position="51"/>
        <end position="71"/>
    </location>
</feature>
<organism evidence="7 8">
    <name type="scientific">Steinernema glaseri</name>
    <dbReference type="NCBI Taxonomy" id="37863"/>
    <lineage>
        <taxon>Eukaryota</taxon>
        <taxon>Metazoa</taxon>
        <taxon>Ecdysozoa</taxon>
        <taxon>Nematoda</taxon>
        <taxon>Chromadorea</taxon>
        <taxon>Rhabditida</taxon>
        <taxon>Tylenchina</taxon>
        <taxon>Panagrolaimomorpha</taxon>
        <taxon>Strongyloidoidea</taxon>
        <taxon>Steinernematidae</taxon>
        <taxon>Steinernema</taxon>
    </lineage>
</organism>
<evidence type="ECO:0000256" key="6">
    <source>
        <dbReference type="SAM" id="Phobius"/>
    </source>
</evidence>
<evidence type="ECO:0000256" key="2">
    <source>
        <dbReference type="ARBA" id="ARBA00022692"/>
    </source>
</evidence>
<feature type="transmembrane region" description="Helical" evidence="6">
    <location>
        <begin position="217"/>
        <end position="241"/>
    </location>
</feature>
<evidence type="ECO:0000256" key="4">
    <source>
        <dbReference type="ARBA" id="ARBA00023136"/>
    </source>
</evidence>
<keyword evidence="7" id="KW-1185">Reference proteome</keyword>
<dbReference type="AlphaFoldDB" id="A0A1I7ZNW1"/>
<evidence type="ECO:0000313" key="7">
    <source>
        <dbReference type="Proteomes" id="UP000095287"/>
    </source>
</evidence>
<keyword evidence="2 6" id="KW-0812">Transmembrane</keyword>
<dbReference type="Pfam" id="PF03619">
    <property type="entry name" value="Solute_trans_a"/>
    <property type="match status" value="1"/>
</dbReference>
<dbReference type="Proteomes" id="UP000095287">
    <property type="component" value="Unplaced"/>
</dbReference>
<proteinExistence type="predicted"/>
<feature type="region of interest" description="Disordered" evidence="5">
    <location>
        <begin position="287"/>
        <end position="351"/>
    </location>
</feature>
<keyword evidence="3 6" id="KW-1133">Transmembrane helix</keyword>
<name>A0A1I7ZNW1_9BILA</name>
<evidence type="ECO:0000256" key="5">
    <source>
        <dbReference type="SAM" id="MobiDB-lite"/>
    </source>
</evidence>
<evidence type="ECO:0000313" key="8">
    <source>
        <dbReference type="WBParaSite" id="L893_g28309.t1"/>
    </source>
</evidence>
<evidence type="ECO:0000256" key="1">
    <source>
        <dbReference type="ARBA" id="ARBA00004141"/>
    </source>
</evidence>
<dbReference type="GO" id="GO:0016020">
    <property type="term" value="C:membrane"/>
    <property type="evidence" value="ECO:0007669"/>
    <property type="project" value="UniProtKB-SubCell"/>
</dbReference>
<feature type="transmembrane region" description="Helical" evidence="6">
    <location>
        <begin position="77"/>
        <end position="101"/>
    </location>
</feature>
<keyword evidence="4 6" id="KW-0472">Membrane</keyword>
<dbReference type="SMART" id="SM01417">
    <property type="entry name" value="Solute_trans_a"/>
    <property type="match status" value="1"/>
</dbReference>